<dbReference type="Pfam" id="PF00084">
    <property type="entry name" value="Sushi"/>
    <property type="match status" value="3"/>
</dbReference>
<dbReference type="InterPro" id="IPR000436">
    <property type="entry name" value="Sushi_SCR_CCP_dom"/>
</dbReference>
<evidence type="ECO:0000256" key="1">
    <source>
        <dbReference type="ARBA" id="ARBA00022659"/>
    </source>
</evidence>
<dbReference type="PANTHER" id="PTHR19325:SF569">
    <property type="entry name" value="COMPLEMENT COMPONENT 4 BINDING PROTEIN, SECRETORY-RELATED"/>
    <property type="match status" value="1"/>
</dbReference>
<organism evidence="8 9">
    <name type="scientific">Knipowitschia caucasica</name>
    <name type="common">Caucasian dwarf goby</name>
    <name type="synonym">Pomatoschistus caucasicus</name>
    <dbReference type="NCBI Taxonomy" id="637954"/>
    <lineage>
        <taxon>Eukaryota</taxon>
        <taxon>Metazoa</taxon>
        <taxon>Chordata</taxon>
        <taxon>Craniata</taxon>
        <taxon>Vertebrata</taxon>
        <taxon>Euteleostomi</taxon>
        <taxon>Actinopterygii</taxon>
        <taxon>Neopterygii</taxon>
        <taxon>Teleostei</taxon>
        <taxon>Neoteleostei</taxon>
        <taxon>Acanthomorphata</taxon>
        <taxon>Gobiaria</taxon>
        <taxon>Gobiiformes</taxon>
        <taxon>Gobioidei</taxon>
        <taxon>Gobiidae</taxon>
        <taxon>Gobiinae</taxon>
        <taxon>Knipowitschia</taxon>
    </lineage>
</organism>
<dbReference type="InterPro" id="IPR035976">
    <property type="entry name" value="Sushi/SCR/CCP_sf"/>
</dbReference>
<keyword evidence="3 5" id="KW-1015">Disulfide bond</keyword>
<feature type="domain" description="Sushi" evidence="7">
    <location>
        <begin position="585"/>
        <end position="649"/>
    </location>
</feature>
<dbReference type="SUPFAM" id="SSF57535">
    <property type="entry name" value="Complement control module/SCR domain"/>
    <property type="match status" value="4"/>
</dbReference>
<comment type="caution">
    <text evidence="5">Lacks conserved residue(s) required for the propagation of feature annotation.</text>
</comment>
<keyword evidence="9" id="KW-1185">Reference proteome</keyword>
<keyword evidence="1 5" id="KW-0768">Sushi</keyword>
<feature type="region of interest" description="Disordered" evidence="6">
    <location>
        <begin position="244"/>
        <end position="263"/>
    </location>
</feature>
<reference evidence="8 9" key="1">
    <citation type="submission" date="2024-04" db="EMBL/GenBank/DDBJ databases">
        <authorList>
            <person name="Waldvogel A.-M."/>
            <person name="Schoenle A."/>
        </authorList>
    </citation>
    <scope>NUCLEOTIDE SEQUENCE [LARGE SCALE GENOMIC DNA]</scope>
</reference>
<dbReference type="SMART" id="SM00032">
    <property type="entry name" value="CCP"/>
    <property type="match status" value="6"/>
</dbReference>
<feature type="disulfide bond" evidence="5">
    <location>
        <begin position="465"/>
        <end position="508"/>
    </location>
</feature>
<evidence type="ECO:0000256" key="5">
    <source>
        <dbReference type="PROSITE-ProRule" id="PRU00302"/>
    </source>
</evidence>
<dbReference type="PANTHER" id="PTHR19325">
    <property type="entry name" value="COMPLEMENT COMPONENT-RELATED SUSHI DOMAIN-CONTAINING"/>
    <property type="match status" value="1"/>
</dbReference>
<evidence type="ECO:0000313" key="9">
    <source>
        <dbReference type="Proteomes" id="UP001497482"/>
    </source>
</evidence>
<name>A0AAV2KN70_KNICA</name>
<keyword evidence="4" id="KW-0325">Glycoprotein</keyword>
<feature type="domain" description="Sushi" evidence="7">
    <location>
        <begin position="402"/>
        <end position="462"/>
    </location>
</feature>
<proteinExistence type="predicted"/>
<feature type="disulfide bond" evidence="5">
    <location>
        <begin position="433"/>
        <end position="460"/>
    </location>
</feature>
<dbReference type="InterPro" id="IPR050350">
    <property type="entry name" value="Compl-Cell_Adhes-Reg"/>
</dbReference>
<keyword evidence="2" id="KW-0677">Repeat</keyword>
<dbReference type="CDD" id="cd00033">
    <property type="entry name" value="CCP"/>
    <property type="match status" value="3"/>
</dbReference>
<dbReference type="AlphaFoldDB" id="A0AAV2KN70"/>
<evidence type="ECO:0000256" key="2">
    <source>
        <dbReference type="ARBA" id="ARBA00022737"/>
    </source>
</evidence>
<sequence>MRNCCLCDKTLDFGTKPSTCGDAQIHNGFSLERQKNLFYTCSSGFKLLSQAWWGVARCEGGRWTTQDCVGRSIRAVHQGGPSGRSIRAVHQGGPSGRTIRAVHQGGPSGRSIRAVHQGGPSGWSIRAIRAVHQGGPSGRSIRAVHQGGPSGRSIRADHQGGPSGRSIRAVHQGGPSGRTIRAVHQGGPSGRSIRAVYQGRSIRAVHQGGPSGWSIRAVHQGGPSGGTIRAVHQGGPSGRSIRAVHQGGPSGRSIRGCPSGRSGRSIRAVHQGGPSGRSIRAVHQGGPSGRSIRVVHQGGPSGWSIRVVHQGVKQQRNPLLLPLLLPLLQVLLPGVHGDRDCSLQDFKAGSFFDSNFEMQGLSDSYSSGLSLRVHCKLGFRGFFKLTCQDGTWKHVGDRCSAISCGHPGDVMFADFSLVRGDDFVFGSQVQYSCHRGYQMTSLTSTRNCMQGGWDGHLPVCEALQCPVLAVDPKVSVDGDVEQAVAGSVVRFSCRDRGDQLVGAAQIECDETGTWTHAPPICKEISCPVPPLENFQVNNQKAVYREKDVLRYSCDAGFRKLDGRPILCLKMGLAAQWTPAPQCELITCALPRPLPEGTVFLPQDKFKFKVRETVRVKCSDDRWVKDTHTQDTQLHCTQTGDWDHRPTCQRESLCSLSLCSLSLCSLTLCSLTLCSLSLCSLSLCSLSLCSLSL</sequence>
<feature type="region of interest" description="Disordered" evidence="6">
    <location>
        <begin position="134"/>
        <end position="177"/>
    </location>
</feature>
<protein>
    <recommendedName>
        <fullName evidence="7">Sushi domain-containing protein</fullName>
    </recommendedName>
</protein>
<feature type="domain" description="Sushi" evidence="7">
    <location>
        <begin position="463"/>
        <end position="523"/>
    </location>
</feature>
<dbReference type="Gene3D" id="2.10.70.10">
    <property type="entry name" value="Complement Module, domain 1"/>
    <property type="match status" value="4"/>
</dbReference>
<dbReference type="Gene3D" id="2.120.10.70">
    <property type="entry name" value="Fucose-specific lectin"/>
    <property type="match status" value="1"/>
</dbReference>
<dbReference type="PROSITE" id="PS50923">
    <property type="entry name" value="SUSHI"/>
    <property type="match status" value="4"/>
</dbReference>
<feature type="domain" description="Sushi" evidence="7">
    <location>
        <begin position="524"/>
        <end position="584"/>
    </location>
</feature>
<evidence type="ECO:0000256" key="6">
    <source>
        <dbReference type="SAM" id="MobiDB-lite"/>
    </source>
</evidence>
<dbReference type="EMBL" id="OZ035824">
    <property type="protein sequence ID" value="CAL1591493.1"/>
    <property type="molecule type" value="Genomic_DNA"/>
</dbReference>
<accession>A0AAV2KN70</accession>
<evidence type="ECO:0000313" key="8">
    <source>
        <dbReference type="EMBL" id="CAL1591493.1"/>
    </source>
</evidence>
<gene>
    <name evidence="8" type="ORF">KC01_LOCUS20859</name>
</gene>
<evidence type="ECO:0000256" key="4">
    <source>
        <dbReference type="ARBA" id="ARBA00023180"/>
    </source>
</evidence>
<dbReference type="Proteomes" id="UP001497482">
    <property type="component" value="Chromosome 2"/>
</dbReference>
<evidence type="ECO:0000259" key="7">
    <source>
        <dbReference type="PROSITE" id="PS50923"/>
    </source>
</evidence>
<evidence type="ECO:0000256" key="3">
    <source>
        <dbReference type="ARBA" id="ARBA00023157"/>
    </source>
</evidence>